<keyword evidence="4" id="KW-0547">Nucleotide-binding</keyword>
<dbReference type="GO" id="GO:0002758">
    <property type="term" value="P:innate immune response-activating signaling pathway"/>
    <property type="evidence" value="ECO:0007669"/>
    <property type="project" value="UniProtKB-ARBA"/>
</dbReference>
<dbReference type="PANTHER" id="PTHR23155">
    <property type="entry name" value="DISEASE RESISTANCE PROTEIN RP"/>
    <property type="match status" value="1"/>
</dbReference>
<dbReference type="RefSeq" id="XP_020092384.1">
    <property type="nucleotide sequence ID" value="XM_020236795.1"/>
</dbReference>
<evidence type="ECO:0000313" key="13">
    <source>
        <dbReference type="RefSeq" id="XP_020092384.1"/>
    </source>
</evidence>
<dbReference type="Proteomes" id="UP000515123">
    <property type="component" value="Linkage group 7"/>
</dbReference>
<dbReference type="PRINTS" id="PR00364">
    <property type="entry name" value="DISEASERSIST"/>
</dbReference>
<dbReference type="OrthoDB" id="598235at2759"/>
<feature type="domain" description="Disease resistance protein winged helix" evidence="9">
    <location>
        <begin position="444"/>
        <end position="515"/>
    </location>
</feature>
<dbReference type="PANTHER" id="PTHR23155:SF1232">
    <property type="entry name" value="OS09G0270700 PROTEIN"/>
    <property type="match status" value="1"/>
</dbReference>
<evidence type="ECO:0000256" key="1">
    <source>
        <dbReference type="ARBA" id="ARBA00008894"/>
    </source>
</evidence>
<reference evidence="12 13" key="2">
    <citation type="submission" date="2025-04" db="UniProtKB">
        <authorList>
            <consortium name="RefSeq"/>
        </authorList>
    </citation>
    <scope>IDENTIFICATION</scope>
    <source>
        <tissue evidence="12 13">Leaf</tissue>
    </source>
</reference>
<keyword evidence="2" id="KW-0433">Leucine-rich repeat</keyword>
<dbReference type="InterPro" id="IPR002182">
    <property type="entry name" value="NB-ARC"/>
</dbReference>
<dbReference type="InterPro" id="IPR058922">
    <property type="entry name" value="WHD_DRP"/>
</dbReference>
<feature type="domain" description="NB-ARC" evidence="7">
    <location>
        <begin position="187"/>
        <end position="356"/>
    </location>
</feature>
<name>A0A6P5F8W0_ANACO</name>
<dbReference type="Gene3D" id="3.40.50.300">
    <property type="entry name" value="P-loop containing nucleotide triphosphate hydrolases"/>
    <property type="match status" value="1"/>
</dbReference>
<evidence type="ECO:0000259" key="7">
    <source>
        <dbReference type="Pfam" id="PF00931"/>
    </source>
</evidence>
<dbReference type="InterPro" id="IPR032675">
    <property type="entry name" value="LRR_dom_sf"/>
</dbReference>
<dbReference type="GO" id="GO:0042742">
    <property type="term" value="P:defense response to bacterium"/>
    <property type="evidence" value="ECO:0007669"/>
    <property type="project" value="UniProtKB-ARBA"/>
</dbReference>
<keyword evidence="5" id="KW-0611">Plant defense</keyword>
<dbReference type="GO" id="GO:0009626">
    <property type="term" value="P:plant-type hypersensitive response"/>
    <property type="evidence" value="ECO:0007669"/>
    <property type="project" value="UniProtKB-ARBA"/>
</dbReference>
<dbReference type="RefSeq" id="XP_020092385.1">
    <property type="nucleotide sequence ID" value="XM_020236796.1"/>
</dbReference>
<evidence type="ECO:0000256" key="2">
    <source>
        <dbReference type="ARBA" id="ARBA00022614"/>
    </source>
</evidence>
<evidence type="ECO:0000259" key="9">
    <source>
        <dbReference type="Pfam" id="PF23559"/>
    </source>
</evidence>
<dbReference type="Pfam" id="PF18052">
    <property type="entry name" value="Rx_N"/>
    <property type="match status" value="1"/>
</dbReference>
<dbReference type="InterPro" id="IPR044974">
    <property type="entry name" value="Disease_R_plants"/>
</dbReference>
<dbReference type="Gene3D" id="3.80.10.10">
    <property type="entry name" value="Ribonuclease Inhibitor"/>
    <property type="match status" value="1"/>
</dbReference>
<accession>A0A6P5F8W0</accession>
<dbReference type="InterPro" id="IPR041118">
    <property type="entry name" value="Rx_N"/>
</dbReference>
<organism evidence="13">
    <name type="scientific">Ananas comosus</name>
    <name type="common">Pineapple</name>
    <name type="synonym">Ananas ananas</name>
    <dbReference type="NCBI Taxonomy" id="4615"/>
    <lineage>
        <taxon>Eukaryota</taxon>
        <taxon>Viridiplantae</taxon>
        <taxon>Streptophyta</taxon>
        <taxon>Embryophyta</taxon>
        <taxon>Tracheophyta</taxon>
        <taxon>Spermatophyta</taxon>
        <taxon>Magnoliopsida</taxon>
        <taxon>Liliopsida</taxon>
        <taxon>Poales</taxon>
        <taxon>Bromeliaceae</taxon>
        <taxon>Bromelioideae</taxon>
        <taxon>Ananas</taxon>
    </lineage>
</organism>
<evidence type="ECO:0000256" key="3">
    <source>
        <dbReference type="ARBA" id="ARBA00022737"/>
    </source>
</evidence>
<dbReference type="InterPro" id="IPR027417">
    <property type="entry name" value="P-loop_NTPase"/>
</dbReference>
<evidence type="ECO:0000313" key="12">
    <source>
        <dbReference type="RefSeq" id="XP_020092383.1"/>
    </source>
</evidence>
<evidence type="ECO:0000313" key="11">
    <source>
        <dbReference type="Proteomes" id="UP000515123"/>
    </source>
</evidence>
<dbReference type="Gene3D" id="1.20.5.4130">
    <property type="match status" value="1"/>
</dbReference>
<dbReference type="GeneID" id="109712954"/>
<keyword evidence="11" id="KW-1185">Reference proteome</keyword>
<dbReference type="RefSeq" id="XP_020092383.1">
    <property type="nucleotide sequence ID" value="XM_020236794.1"/>
</dbReference>
<dbReference type="FunFam" id="3.40.50.300:FF:001091">
    <property type="entry name" value="Probable disease resistance protein At1g61300"/>
    <property type="match status" value="1"/>
</dbReference>
<evidence type="ECO:0000313" key="14">
    <source>
        <dbReference type="RefSeq" id="XP_020092385.1"/>
    </source>
</evidence>
<protein>
    <submittedName>
        <fullName evidence="12 13">Disease resistance protein RPM1-like</fullName>
    </submittedName>
</protein>
<feature type="domain" description="Disease resistance R13L4/SHOC-2-like LRR" evidence="10">
    <location>
        <begin position="583"/>
        <end position="886"/>
    </location>
</feature>
<dbReference type="InterPro" id="IPR055414">
    <property type="entry name" value="LRR_R13L4/SHOC2-like"/>
</dbReference>
<dbReference type="GO" id="GO:0043531">
    <property type="term" value="F:ADP binding"/>
    <property type="evidence" value="ECO:0007669"/>
    <property type="project" value="InterPro"/>
</dbReference>
<dbReference type="InterPro" id="IPR036388">
    <property type="entry name" value="WH-like_DNA-bd_sf"/>
</dbReference>
<reference evidence="11" key="1">
    <citation type="journal article" date="2015" name="Nat. Genet.">
        <title>The pineapple genome and the evolution of CAM photosynthesis.</title>
        <authorList>
            <person name="Ming R."/>
            <person name="VanBuren R."/>
            <person name="Wai C.M."/>
            <person name="Tang H."/>
            <person name="Schatz M.C."/>
            <person name="Bowers J.E."/>
            <person name="Lyons E."/>
            <person name="Wang M.L."/>
            <person name="Chen J."/>
            <person name="Biggers E."/>
            <person name="Zhang J."/>
            <person name="Huang L."/>
            <person name="Zhang L."/>
            <person name="Miao W."/>
            <person name="Zhang J."/>
            <person name="Ye Z."/>
            <person name="Miao C."/>
            <person name="Lin Z."/>
            <person name="Wang H."/>
            <person name="Zhou H."/>
            <person name="Yim W.C."/>
            <person name="Priest H.D."/>
            <person name="Zheng C."/>
            <person name="Woodhouse M."/>
            <person name="Edger P.P."/>
            <person name="Guyot R."/>
            <person name="Guo H.B."/>
            <person name="Guo H."/>
            <person name="Zheng G."/>
            <person name="Singh R."/>
            <person name="Sharma A."/>
            <person name="Min X."/>
            <person name="Zheng Y."/>
            <person name="Lee H."/>
            <person name="Gurtowski J."/>
            <person name="Sedlazeck F.J."/>
            <person name="Harkess A."/>
            <person name="McKain M.R."/>
            <person name="Liao Z."/>
            <person name="Fang J."/>
            <person name="Liu J."/>
            <person name="Zhang X."/>
            <person name="Zhang Q."/>
            <person name="Hu W."/>
            <person name="Qin Y."/>
            <person name="Wang K."/>
            <person name="Chen L.Y."/>
            <person name="Shirley N."/>
            <person name="Lin Y.R."/>
            <person name="Liu L.Y."/>
            <person name="Hernandez A.G."/>
            <person name="Wright C.L."/>
            <person name="Bulone V."/>
            <person name="Tuskan G.A."/>
            <person name="Heath K."/>
            <person name="Zee F."/>
            <person name="Moore P.H."/>
            <person name="Sunkar R."/>
            <person name="Leebens-Mack J.H."/>
            <person name="Mockler T."/>
            <person name="Bennetzen J.L."/>
            <person name="Freeling M."/>
            <person name="Sankoff D."/>
            <person name="Paterson A.H."/>
            <person name="Zhu X."/>
            <person name="Yang X."/>
            <person name="Smith J.A."/>
            <person name="Cushman J.C."/>
            <person name="Paull R.E."/>
            <person name="Yu Q."/>
        </authorList>
    </citation>
    <scope>NUCLEOTIDE SEQUENCE [LARGE SCALE GENOMIC DNA]</scope>
    <source>
        <strain evidence="11">cv. F153</strain>
    </source>
</reference>
<comment type="similarity">
    <text evidence="1">Belongs to the disease resistance NB-LRR family.</text>
</comment>
<evidence type="ECO:0000259" key="10">
    <source>
        <dbReference type="Pfam" id="PF23598"/>
    </source>
</evidence>
<dbReference type="InterPro" id="IPR042197">
    <property type="entry name" value="Apaf_helical"/>
</dbReference>
<dbReference type="Gene3D" id="1.10.10.10">
    <property type="entry name" value="Winged helix-like DNA-binding domain superfamily/Winged helix DNA-binding domain"/>
    <property type="match status" value="1"/>
</dbReference>
<dbReference type="Pfam" id="PF23598">
    <property type="entry name" value="LRR_14"/>
    <property type="match status" value="1"/>
</dbReference>
<dbReference type="FunFam" id="1.10.10.10:FF:000322">
    <property type="entry name" value="Probable disease resistance protein At1g63360"/>
    <property type="match status" value="1"/>
</dbReference>
<feature type="chain" id="PRO_5044648019" evidence="6">
    <location>
        <begin position="19"/>
        <end position="914"/>
    </location>
</feature>
<dbReference type="CDD" id="cd14798">
    <property type="entry name" value="RX-CC_like"/>
    <property type="match status" value="1"/>
</dbReference>
<dbReference type="SUPFAM" id="SSF52540">
    <property type="entry name" value="P-loop containing nucleoside triphosphate hydrolases"/>
    <property type="match status" value="1"/>
</dbReference>
<dbReference type="SUPFAM" id="SSF52058">
    <property type="entry name" value="L domain-like"/>
    <property type="match status" value="1"/>
</dbReference>
<dbReference type="Pfam" id="PF00931">
    <property type="entry name" value="NB-ARC"/>
    <property type="match status" value="1"/>
</dbReference>
<dbReference type="Gene3D" id="1.10.8.430">
    <property type="entry name" value="Helical domain of apoptotic protease-activating factors"/>
    <property type="match status" value="1"/>
</dbReference>
<feature type="domain" description="Disease resistance N-terminal" evidence="8">
    <location>
        <begin position="21"/>
        <end position="102"/>
    </location>
</feature>
<dbReference type="Pfam" id="PF23559">
    <property type="entry name" value="WHD_DRP"/>
    <property type="match status" value="1"/>
</dbReference>
<dbReference type="InterPro" id="IPR038005">
    <property type="entry name" value="RX-like_CC"/>
</dbReference>
<dbReference type="AlphaFoldDB" id="A0A6P5F8W0"/>
<evidence type="ECO:0000256" key="4">
    <source>
        <dbReference type="ARBA" id="ARBA00022741"/>
    </source>
</evidence>
<sequence>MAEVAILLAIQKLGLALGTELLNQASSLFSQQLASLAELPNSMERMSRELHVIHGFLLHIDKVDRKNQILEAWIEEVRKVAYTIEDIADEYIYLIVQDKQRQGGLVGYMKQVLKQPKSFNILPRIASQIKQVENGLDHLSRLKDRWIQTTSIGHSTSSGNVSEWTQHMGSSSLFMGEEHLVGIEEDRDTLTYWLKSEKLDLCIITVWGMGGLGKTTLVTNVYKRESRNFDCFAWISISQTFKADVLFRKMITELFGDQKIVPTDIATMDDRKLREKVKELLGQKKYLIVLDDVWDPRAFYELQDSLVDDQKGSRIFITTRNEEVASLANKDYKLELKPLSPRDAWNLFCKRAFRNEGNQKCLRELKKCAGKIVAKCKGLPLAIVSLGNLLCLRENRETEWKRVCDQLNYELANNPSLNPVRNILNLSFDCLPRHLKNCFLSCSMFPENHLLKRKLLIRLWIAEGFAVERGSSTAEEVAEGYLMELIRQSMLQVEEKNHFGRVMYCRMHNLVRELAVSLSEREKFHSIYQDNGRERVVDANARRLSVLKCSNDIGFDIDLPRLRTFIAFDTTMPSSSFLPMFPSKSRYIAILELQGFPIENIPNAIGDLFNLRYLGLRDTKVKLLPKSIGKLSNLLILDLCRSAIQKLPREITNLKKLRHMFVERVNDPTGKAFRLRSGVRAPKGLWNLKELQTLQAVEASSELVGRLGNLTNLRSFRIWNVKETYSAQLCASLSQMRSLSYLSINASDENEFLNLKGLNPPPTNLKKLTLTGRLAAGTMECPLFQDLRELCLVWCQLTVDPLPSLAHLSNLTYLLLQGAYNGHQLCFRVQWFPNLKLLHLIDLLQLERVMIEETAMSNLETLYMEDLKKLIEVPEGIEFLTSLRKLVLYDMDPRLTSGLEENDKLGHISSIYTK</sequence>
<evidence type="ECO:0000256" key="5">
    <source>
        <dbReference type="ARBA" id="ARBA00022821"/>
    </source>
</evidence>
<keyword evidence="3" id="KW-0677">Repeat</keyword>
<evidence type="ECO:0000259" key="8">
    <source>
        <dbReference type="Pfam" id="PF18052"/>
    </source>
</evidence>
<proteinExistence type="inferred from homology"/>
<gene>
    <name evidence="12 13 14" type="primary">LOC109712954</name>
</gene>
<evidence type="ECO:0000256" key="6">
    <source>
        <dbReference type="SAM" id="SignalP"/>
    </source>
</evidence>
<feature type="signal peptide" evidence="6">
    <location>
        <begin position="1"/>
        <end position="18"/>
    </location>
</feature>
<keyword evidence="6" id="KW-0732">Signal</keyword>